<proteinExistence type="predicted"/>
<reference evidence="2 3" key="1">
    <citation type="submission" date="2019-06" db="EMBL/GenBank/DDBJ databases">
        <title>WGS assembly of Gossypium darwinii.</title>
        <authorList>
            <person name="Chen Z.J."/>
            <person name="Sreedasyam A."/>
            <person name="Ando A."/>
            <person name="Song Q."/>
            <person name="De L."/>
            <person name="Hulse-Kemp A."/>
            <person name="Ding M."/>
            <person name="Ye W."/>
            <person name="Kirkbride R."/>
            <person name="Jenkins J."/>
            <person name="Plott C."/>
            <person name="Lovell J."/>
            <person name="Lin Y.-M."/>
            <person name="Vaughn R."/>
            <person name="Liu B."/>
            <person name="Li W."/>
            <person name="Simpson S."/>
            <person name="Scheffler B."/>
            <person name="Saski C."/>
            <person name="Grover C."/>
            <person name="Hu G."/>
            <person name="Conover J."/>
            <person name="Carlson J."/>
            <person name="Shu S."/>
            <person name="Boston L."/>
            <person name="Williams M."/>
            <person name="Peterson D."/>
            <person name="Mcgee K."/>
            <person name="Jones D."/>
            <person name="Wendel J."/>
            <person name="Stelly D."/>
            <person name="Grimwood J."/>
            <person name="Schmutz J."/>
        </authorList>
    </citation>
    <scope>NUCLEOTIDE SEQUENCE [LARGE SCALE GENOMIC DNA]</scope>
    <source>
        <strain evidence="2">1808015.09</strain>
    </source>
</reference>
<organism evidence="2 3">
    <name type="scientific">Gossypium darwinii</name>
    <name type="common">Darwin's cotton</name>
    <name type="synonym">Gossypium barbadense var. darwinii</name>
    <dbReference type="NCBI Taxonomy" id="34276"/>
    <lineage>
        <taxon>Eukaryota</taxon>
        <taxon>Viridiplantae</taxon>
        <taxon>Streptophyta</taxon>
        <taxon>Embryophyta</taxon>
        <taxon>Tracheophyta</taxon>
        <taxon>Spermatophyta</taxon>
        <taxon>Magnoliopsida</taxon>
        <taxon>eudicotyledons</taxon>
        <taxon>Gunneridae</taxon>
        <taxon>Pentapetalae</taxon>
        <taxon>rosids</taxon>
        <taxon>malvids</taxon>
        <taxon>Malvales</taxon>
        <taxon>Malvaceae</taxon>
        <taxon>Malvoideae</taxon>
        <taxon>Gossypium</taxon>
    </lineage>
</organism>
<keyword evidence="1" id="KW-0812">Transmembrane</keyword>
<dbReference type="Proteomes" id="UP000323506">
    <property type="component" value="Chromosome A04"/>
</dbReference>
<name>A0A5D2GUJ5_GOSDA</name>
<evidence type="ECO:0000313" key="2">
    <source>
        <dbReference type="EMBL" id="TYH20909.1"/>
    </source>
</evidence>
<keyword evidence="3" id="KW-1185">Reference proteome</keyword>
<keyword evidence="1" id="KW-0472">Membrane</keyword>
<dbReference type="AlphaFoldDB" id="A0A5D2GUJ5"/>
<feature type="transmembrane region" description="Helical" evidence="1">
    <location>
        <begin position="49"/>
        <end position="67"/>
    </location>
</feature>
<dbReference type="EMBL" id="CM017691">
    <property type="protein sequence ID" value="TYH20909.1"/>
    <property type="molecule type" value="Genomic_DNA"/>
</dbReference>
<evidence type="ECO:0000256" key="1">
    <source>
        <dbReference type="SAM" id="Phobius"/>
    </source>
</evidence>
<protein>
    <submittedName>
        <fullName evidence="2">Uncharacterized protein</fullName>
    </submittedName>
</protein>
<accession>A0A5D2GUJ5</accession>
<evidence type="ECO:0000313" key="3">
    <source>
        <dbReference type="Proteomes" id="UP000323506"/>
    </source>
</evidence>
<keyword evidence="1" id="KW-1133">Transmembrane helix</keyword>
<sequence>MHIYYPFLSLSVSWSPSFVFFFFLIYSVFITNPQIYLFNPNLFPFLYRFSLSVTFQFLPSHFFSFGYQGNQRPKHTHSLHCFLWFLKSPASSGTNFGWDYFSAVSLLRFL</sequence>
<gene>
    <name evidence="2" type="ORF">ES288_A04G000300v1</name>
</gene>
<feature type="transmembrane region" description="Helical" evidence="1">
    <location>
        <begin position="7"/>
        <end position="29"/>
    </location>
</feature>